<name>A0A1S3YQG7_TOBAC</name>
<proteinExistence type="predicted"/>
<organism evidence="1">
    <name type="scientific">Nicotiana tabacum</name>
    <name type="common">Common tobacco</name>
    <dbReference type="NCBI Taxonomy" id="4097"/>
    <lineage>
        <taxon>Eukaryota</taxon>
        <taxon>Viridiplantae</taxon>
        <taxon>Streptophyta</taxon>
        <taxon>Embryophyta</taxon>
        <taxon>Tracheophyta</taxon>
        <taxon>Spermatophyta</taxon>
        <taxon>Magnoliopsida</taxon>
        <taxon>eudicotyledons</taxon>
        <taxon>Gunneridae</taxon>
        <taxon>Pentapetalae</taxon>
        <taxon>asterids</taxon>
        <taxon>lamiids</taxon>
        <taxon>Solanales</taxon>
        <taxon>Solanaceae</taxon>
        <taxon>Nicotianoideae</taxon>
        <taxon>Nicotianeae</taxon>
        <taxon>Nicotiana</taxon>
    </lineage>
</organism>
<dbReference type="RefSeq" id="XP_016454292.1">
    <property type="nucleotide sequence ID" value="XM_016598806.1"/>
</dbReference>
<evidence type="ECO:0000313" key="1">
    <source>
        <dbReference type="RefSeq" id="XP_016454292.1"/>
    </source>
</evidence>
<dbReference type="PaxDb" id="4097-A0A1S3YQG7"/>
<gene>
    <name evidence="1" type="primary">LOC107778527</name>
</gene>
<protein>
    <submittedName>
        <fullName evidence="1">Uncharacterized protein</fullName>
    </submittedName>
</protein>
<dbReference type="AlphaFoldDB" id="A0A1S3YQG7"/>
<reference evidence="1" key="1">
    <citation type="submission" date="2025-08" db="UniProtKB">
        <authorList>
            <consortium name="RefSeq"/>
        </authorList>
    </citation>
    <scope>IDENTIFICATION</scope>
</reference>
<sequence length="167" mass="18948">MRSIRRCTELEELLHAKDEELEVGKRVAMKCEYLQAKVMSLQAELEQNATRVADLSVEWTEKVAELKKKVAELERAEGARVLALTRAAALEDTILVLRSEKESERATTTLRKVRLEKRIGELDREASSLGDRVGLLRPRGRSCWLRLPLKNLPSLLCPAVCMRYGSC</sequence>
<dbReference type="KEGG" id="nta:107778527"/>
<accession>A0A1S3YQG7</accession>